<evidence type="ECO:0000313" key="10">
    <source>
        <dbReference type="EMBL" id="PWF25868.1"/>
    </source>
</evidence>
<dbReference type="GO" id="GO:0009089">
    <property type="term" value="P:lysine biosynthetic process via diaminopimelate"/>
    <property type="evidence" value="ECO:0007669"/>
    <property type="project" value="UniProtKB-UniRule"/>
</dbReference>
<keyword evidence="6" id="KW-0413">Isomerase</keyword>
<dbReference type="EC" id="5.1.1.7" evidence="3 8"/>
<dbReference type="PANTHER" id="PTHR31689">
    <property type="entry name" value="DIAMINOPIMELATE EPIMERASE, CHLOROPLASTIC"/>
    <property type="match status" value="1"/>
</dbReference>
<dbReference type="PROSITE" id="PS01326">
    <property type="entry name" value="DAP_EPIMERASE"/>
    <property type="match status" value="1"/>
</dbReference>
<dbReference type="OrthoDB" id="9805408at2"/>
<dbReference type="InterPro" id="IPR018510">
    <property type="entry name" value="DAP_epimerase_AS"/>
</dbReference>
<evidence type="ECO:0000256" key="2">
    <source>
        <dbReference type="ARBA" id="ARBA00010219"/>
    </source>
</evidence>
<comment type="pathway">
    <text evidence="1">Amino-acid biosynthesis; L-lysine biosynthesis via DAP pathway; DL-2,6-diaminopimelate from LL-2,6-diaminopimelate: step 1/1.</text>
</comment>
<evidence type="ECO:0000256" key="9">
    <source>
        <dbReference type="PROSITE-ProRule" id="PRU10125"/>
    </source>
</evidence>
<dbReference type="EMBL" id="QETB01000005">
    <property type="protein sequence ID" value="PWF25868.1"/>
    <property type="molecule type" value="Genomic_DNA"/>
</dbReference>
<reference evidence="11" key="1">
    <citation type="submission" date="2018-05" db="EMBL/GenBank/DDBJ databases">
        <authorList>
            <person name="Li Y."/>
        </authorList>
    </citation>
    <scope>NUCLEOTIDE SEQUENCE [LARGE SCALE GENOMIC DNA]</scope>
    <source>
        <strain evidence="11">sk1b4</strain>
    </source>
</reference>
<dbReference type="Gene3D" id="3.10.310.10">
    <property type="entry name" value="Diaminopimelate Epimerase, Chain A, domain 1"/>
    <property type="match status" value="2"/>
</dbReference>
<accession>A0A2V1K6R2</accession>
<dbReference type="AlphaFoldDB" id="A0A2V1K6R2"/>
<dbReference type="PANTHER" id="PTHR31689:SF0">
    <property type="entry name" value="DIAMINOPIMELATE EPIMERASE"/>
    <property type="match status" value="1"/>
</dbReference>
<keyword evidence="5" id="KW-0457">Lysine biosynthesis</keyword>
<gene>
    <name evidence="10" type="primary">dapF</name>
    <name evidence="10" type="ORF">DD236_10180</name>
</gene>
<evidence type="ECO:0000313" key="11">
    <source>
        <dbReference type="Proteomes" id="UP000245283"/>
    </source>
</evidence>
<evidence type="ECO:0000256" key="7">
    <source>
        <dbReference type="ARBA" id="ARBA00051712"/>
    </source>
</evidence>
<comment type="caution">
    <text evidence="10">The sequence shown here is derived from an EMBL/GenBank/DDBJ whole genome shotgun (WGS) entry which is preliminary data.</text>
</comment>
<evidence type="ECO:0000256" key="8">
    <source>
        <dbReference type="NCBIfam" id="TIGR00652"/>
    </source>
</evidence>
<dbReference type="Proteomes" id="UP000245283">
    <property type="component" value="Unassembled WGS sequence"/>
</dbReference>
<keyword evidence="4" id="KW-0028">Amino-acid biosynthesis</keyword>
<sequence length="262" mass="27654">MVPDPDGLINLGPEDVAVLCDRHTGIGADGLIRVVRSAASGEFADAVGLPEWFMDYRNADGSIAEMCGNGVRVFAHYLANAGLSKLDVGESLTMATRGGNKKVRRESADTYTVDMGEYGLPLGDSGADTRVEVSGIGEFEALSVTMPNPHTVVILRDREQLEAADLHAVPTYDPIPTEGTNLELVVPDPVRARMRVLERGVGETLACGTGTCAVAIALLRFRGKSEGTVPIHSPGGDLSVRIEAGRAYLTGPAQLVAEVTLL</sequence>
<dbReference type="GO" id="GO:0005829">
    <property type="term" value="C:cytosol"/>
    <property type="evidence" value="ECO:0007669"/>
    <property type="project" value="TreeGrafter"/>
</dbReference>
<dbReference type="Pfam" id="PF01678">
    <property type="entry name" value="DAP_epimerase"/>
    <property type="match status" value="2"/>
</dbReference>
<comment type="similarity">
    <text evidence="2">Belongs to the diaminopimelate epimerase family.</text>
</comment>
<organism evidence="10 11">
    <name type="scientific">Ancrocorticia populi</name>
    <dbReference type="NCBI Taxonomy" id="2175228"/>
    <lineage>
        <taxon>Bacteria</taxon>
        <taxon>Bacillati</taxon>
        <taxon>Actinomycetota</taxon>
        <taxon>Actinomycetes</taxon>
        <taxon>Actinomycetales</taxon>
        <taxon>Actinomycetaceae</taxon>
        <taxon>Ancrocorticia</taxon>
    </lineage>
</organism>
<dbReference type="InterPro" id="IPR001653">
    <property type="entry name" value="DAP_epimerase_DapF"/>
</dbReference>
<feature type="active site" evidence="9">
    <location>
        <position position="67"/>
    </location>
</feature>
<evidence type="ECO:0000256" key="6">
    <source>
        <dbReference type="ARBA" id="ARBA00023235"/>
    </source>
</evidence>
<evidence type="ECO:0000256" key="5">
    <source>
        <dbReference type="ARBA" id="ARBA00023154"/>
    </source>
</evidence>
<name>A0A2V1K6R2_9ACTO</name>
<evidence type="ECO:0000256" key="1">
    <source>
        <dbReference type="ARBA" id="ARBA00005196"/>
    </source>
</evidence>
<dbReference type="UniPathway" id="UPA00034">
    <property type="reaction ID" value="UER00025"/>
</dbReference>
<dbReference type="GO" id="GO:0008837">
    <property type="term" value="F:diaminopimelate epimerase activity"/>
    <property type="evidence" value="ECO:0007669"/>
    <property type="project" value="UniProtKB-UniRule"/>
</dbReference>
<evidence type="ECO:0000256" key="3">
    <source>
        <dbReference type="ARBA" id="ARBA00013080"/>
    </source>
</evidence>
<comment type="catalytic activity">
    <reaction evidence="7">
        <text>(2S,6S)-2,6-diaminopimelate = meso-2,6-diaminopimelate</text>
        <dbReference type="Rhea" id="RHEA:15393"/>
        <dbReference type="ChEBI" id="CHEBI:57609"/>
        <dbReference type="ChEBI" id="CHEBI:57791"/>
        <dbReference type="EC" id="5.1.1.7"/>
    </reaction>
</comment>
<keyword evidence="11" id="KW-1185">Reference proteome</keyword>
<protein>
    <recommendedName>
        <fullName evidence="3 8">Diaminopimelate epimerase</fullName>
        <ecNumber evidence="3 8">5.1.1.7</ecNumber>
    </recommendedName>
</protein>
<dbReference type="SUPFAM" id="SSF54506">
    <property type="entry name" value="Diaminopimelate epimerase-like"/>
    <property type="match status" value="2"/>
</dbReference>
<proteinExistence type="inferred from homology"/>
<dbReference type="NCBIfam" id="TIGR00652">
    <property type="entry name" value="DapF"/>
    <property type="match status" value="1"/>
</dbReference>
<evidence type="ECO:0000256" key="4">
    <source>
        <dbReference type="ARBA" id="ARBA00022605"/>
    </source>
</evidence>